<dbReference type="GO" id="GO:0005975">
    <property type="term" value="P:carbohydrate metabolic process"/>
    <property type="evidence" value="ECO:0007669"/>
    <property type="project" value="InterPro"/>
</dbReference>
<evidence type="ECO:0000313" key="1">
    <source>
        <dbReference type="EMBL" id="MUG70710.1"/>
    </source>
</evidence>
<dbReference type="InterPro" id="IPR011330">
    <property type="entry name" value="Glyco_hydro/deAcase_b/a-brl"/>
</dbReference>
<dbReference type="RefSeq" id="WP_155614487.1">
    <property type="nucleotide sequence ID" value="NZ_WNZX01000005.1"/>
</dbReference>
<comment type="caution">
    <text evidence="1">The sequence shown here is derived from an EMBL/GenBank/DDBJ whole genome shotgun (WGS) entry which is preliminary data.</text>
</comment>
<dbReference type="PANTHER" id="PTHR30105">
    <property type="entry name" value="UNCHARACTERIZED YIBQ-RELATED"/>
    <property type="match status" value="1"/>
</dbReference>
<dbReference type="AlphaFoldDB" id="A0A7X2Z9A0"/>
<keyword evidence="2" id="KW-1185">Reference proteome</keyword>
<gene>
    <name evidence="1" type="ORF">GNP93_08445</name>
</gene>
<dbReference type="InterPro" id="IPR006837">
    <property type="entry name" value="Divergent_DAC"/>
</dbReference>
<dbReference type="Proteomes" id="UP000450917">
    <property type="component" value="Unassembled WGS sequence"/>
</dbReference>
<organism evidence="1 2">
    <name type="scientific">Paenibacillus validus</name>
    <dbReference type="NCBI Taxonomy" id="44253"/>
    <lineage>
        <taxon>Bacteria</taxon>
        <taxon>Bacillati</taxon>
        <taxon>Bacillota</taxon>
        <taxon>Bacilli</taxon>
        <taxon>Bacillales</taxon>
        <taxon>Paenibacillaceae</taxon>
        <taxon>Paenibacillus</taxon>
    </lineage>
</organism>
<proteinExistence type="predicted"/>
<evidence type="ECO:0000313" key="2">
    <source>
        <dbReference type="Proteomes" id="UP000450917"/>
    </source>
</evidence>
<protein>
    <submittedName>
        <fullName evidence="1">Divergent polysaccharide deacetylase family protein</fullName>
    </submittedName>
</protein>
<accession>A0A7X2Z9A0</accession>
<sequence length="267" mass="29384">MNKQLIILTICASAIFGLPQILFAEQLLEQGGLPKAVIVIDDLGNNMTGTEEMLNLPYPITVAIMPFLPSTKSDAEAAHRKGHDVIVHLPMEPLKGNQSWLGPGAITCDLSDEEIRKRVNAAIDDVPHAIGINNHMGSKATVDERVMNIVLTVCHERGLFFLDSHTNYRSIVSKVARQIGVPCIENHIFLDDIKNKKHVMKQLRLLQQHLTEHEKCVAIGHVGAGGKGTAEVIKQVQAQARDIEFVGISKLIEGQGIQENPLQFHPN</sequence>
<dbReference type="CDD" id="cd10936">
    <property type="entry name" value="CE4_DAC2"/>
    <property type="match status" value="1"/>
</dbReference>
<dbReference type="SUPFAM" id="SSF88713">
    <property type="entry name" value="Glycoside hydrolase/deacetylase"/>
    <property type="match status" value="1"/>
</dbReference>
<name>A0A7X2Z9A0_9BACL</name>
<dbReference type="EMBL" id="WNZX01000005">
    <property type="protein sequence ID" value="MUG70710.1"/>
    <property type="molecule type" value="Genomic_DNA"/>
</dbReference>
<dbReference type="PANTHER" id="PTHR30105:SF2">
    <property type="entry name" value="DIVERGENT POLYSACCHARIDE DEACETYLASE SUPERFAMILY"/>
    <property type="match status" value="1"/>
</dbReference>
<dbReference type="Pfam" id="PF04748">
    <property type="entry name" value="Polysacc_deac_2"/>
    <property type="match status" value="1"/>
</dbReference>
<reference evidence="1 2" key="1">
    <citation type="submission" date="2019-11" db="EMBL/GenBank/DDBJ databases">
        <title>Draft genome sequences of five Paenibacillus species of dairy origin.</title>
        <authorList>
            <person name="Olajide A.M."/>
            <person name="Chen S."/>
            <person name="Lapointe G."/>
        </authorList>
    </citation>
    <scope>NUCLEOTIDE SEQUENCE [LARGE SCALE GENOMIC DNA]</scope>
    <source>
        <strain evidence="1 2">2CS3</strain>
    </source>
</reference>
<dbReference type="Gene3D" id="3.20.20.370">
    <property type="entry name" value="Glycoside hydrolase/deacetylase"/>
    <property type="match status" value="1"/>
</dbReference>